<name>A0A974KAI1_SALET</name>
<evidence type="ECO:0000313" key="4">
    <source>
        <dbReference type="Proteomes" id="UP000868515"/>
    </source>
</evidence>
<dbReference type="Proteomes" id="UP000868515">
    <property type="component" value="Unassembled WGS sequence"/>
</dbReference>
<dbReference type="EMBL" id="NBPI01000097">
    <property type="protein sequence ID" value="OSD56398.1"/>
    <property type="molecule type" value="Genomic_DNA"/>
</dbReference>
<dbReference type="PANTHER" id="PTHR33055">
    <property type="entry name" value="TRANSPOSASE FOR INSERTION SEQUENCE ELEMENT IS1111A"/>
    <property type="match status" value="1"/>
</dbReference>
<gene>
    <name evidence="3" type="ORF">R537_30005</name>
</gene>
<dbReference type="Pfam" id="PF02371">
    <property type="entry name" value="Transposase_20"/>
    <property type="match status" value="1"/>
</dbReference>
<comment type="caution">
    <text evidence="3">The sequence shown here is derived from an EMBL/GenBank/DDBJ whole genome shotgun (WGS) entry which is preliminary data.</text>
</comment>
<feature type="domain" description="Transposase IS110-like N-terminal" evidence="1">
    <location>
        <begin position="15"/>
        <end position="159"/>
    </location>
</feature>
<organism evidence="3 4">
    <name type="scientific">Salmonella enterica subsp. enterica serovar Rough O:d:1,7</name>
    <dbReference type="NCBI Taxonomy" id="1974323"/>
    <lineage>
        <taxon>Bacteria</taxon>
        <taxon>Pseudomonadati</taxon>
        <taxon>Pseudomonadota</taxon>
        <taxon>Gammaproteobacteria</taxon>
        <taxon>Enterobacterales</taxon>
        <taxon>Enterobacteriaceae</taxon>
        <taxon>Salmonella</taxon>
    </lineage>
</organism>
<dbReference type="InterPro" id="IPR002525">
    <property type="entry name" value="Transp_IS110-like_N"/>
</dbReference>
<dbReference type="GO" id="GO:0006313">
    <property type="term" value="P:DNA transposition"/>
    <property type="evidence" value="ECO:0007669"/>
    <property type="project" value="InterPro"/>
</dbReference>
<dbReference type="Pfam" id="PF01548">
    <property type="entry name" value="DEDD_Tnp_IS110"/>
    <property type="match status" value="1"/>
</dbReference>
<evidence type="ECO:0000259" key="1">
    <source>
        <dbReference type="Pfam" id="PF01548"/>
    </source>
</evidence>
<dbReference type="GO" id="GO:0004803">
    <property type="term" value="F:transposase activity"/>
    <property type="evidence" value="ECO:0007669"/>
    <property type="project" value="InterPro"/>
</dbReference>
<dbReference type="InterPro" id="IPR003346">
    <property type="entry name" value="Transposase_20"/>
</dbReference>
<feature type="non-terminal residue" evidence="3">
    <location>
        <position position="385"/>
    </location>
</feature>
<feature type="domain" description="Transposase IS116/IS110/IS902 C-terminal" evidence="2">
    <location>
        <begin position="291"/>
        <end position="373"/>
    </location>
</feature>
<accession>A0A974KAI1</accession>
<reference evidence="3 4" key="1">
    <citation type="submission" date="2017-03" db="EMBL/GenBank/DDBJ databases">
        <title>Salmonella serotype comparative study.</title>
        <authorList>
            <person name="Liao J."/>
        </authorList>
    </citation>
    <scope>NUCLEOTIDE SEQUENCE [LARGE SCALE GENOMIC DNA]</scope>
    <source>
        <strain evidence="3 4">NY_FSL S10-1448</strain>
    </source>
</reference>
<dbReference type="AlphaFoldDB" id="A0A974KAI1"/>
<evidence type="ECO:0000313" key="3">
    <source>
        <dbReference type="EMBL" id="OSD56398.1"/>
    </source>
</evidence>
<dbReference type="GO" id="GO:0003677">
    <property type="term" value="F:DNA binding"/>
    <property type="evidence" value="ECO:0007669"/>
    <property type="project" value="InterPro"/>
</dbReference>
<dbReference type="NCBIfam" id="NF033542">
    <property type="entry name" value="transpos_IS110"/>
    <property type="match status" value="1"/>
</dbReference>
<sequence length="385" mass="42996">MRNASTMSVIHYHAAGVDIGAEFHVVAVSPDADPEPVRTFQSFTGDLQRMADWLKSCGVTSIAMESTGVYWLPAFEILEAAGFDVILVNARDAKNVPGRKTDVNDAQWLQKLHSFGLLRASFRPDHDIAILRSYLRQRERLTEYRAAHIQHMQKALMQMNVQLHHAVADITGVTGLSIVRAIVNGERDPAVLIQYRDVRCKKPPEILLRALTGNWQPEHLFALEQAVSLFDFYQEKIRECDVKIEESLHQLCQSSSEPEGTLLPARHRTKQPNQLAFDVRPLLWKITGVDLTQIHGFGPYLALKFIAECGTDMNRWPDASHFTSWLCLSPGNKISGGKVLSSKTKRSSSRIAAALRLAATTIGRSDTALGAFYRRLSSRIGKAKA</sequence>
<proteinExistence type="predicted"/>
<evidence type="ECO:0000259" key="2">
    <source>
        <dbReference type="Pfam" id="PF02371"/>
    </source>
</evidence>
<protein>
    <submittedName>
        <fullName evidence="3">IS110 family transposase</fullName>
    </submittedName>
</protein>
<dbReference type="InterPro" id="IPR047650">
    <property type="entry name" value="Transpos_IS110"/>
</dbReference>
<dbReference type="PANTHER" id="PTHR33055:SF13">
    <property type="entry name" value="TRANSPOSASE"/>
    <property type="match status" value="1"/>
</dbReference>